<dbReference type="InterPro" id="IPR003593">
    <property type="entry name" value="AAA+_ATPase"/>
</dbReference>
<accession>A0A9D2LY52</accession>
<feature type="domain" description="ABC transporter" evidence="5">
    <location>
        <begin position="31"/>
        <end position="274"/>
    </location>
</feature>
<dbReference type="GO" id="GO:0055085">
    <property type="term" value="P:transmembrane transport"/>
    <property type="evidence" value="ECO:0007669"/>
    <property type="project" value="UniProtKB-ARBA"/>
</dbReference>
<evidence type="ECO:0000313" key="7">
    <source>
        <dbReference type="Proteomes" id="UP000824214"/>
    </source>
</evidence>
<protein>
    <submittedName>
        <fullName evidence="6">ABC transporter ATP-binding protein</fullName>
    </submittedName>
</protein>
<keyword evidence="2" id="KW-0813">Transport</keyword>
<comment type="caution">
    <text evidence="6">The sequence shown here is derived from an EMBL/GenBank/DDBJ whole genome shotgun (WGS) entry which is preliminary data.</text>
</comment>
<dbReference type="PANTHER" id="PTHR43776">
    <property type="entry name" value="TRANSPORT ATP-BINDING PROTEIN"/>
    <property type="match status" value="1"/>
</dbReference>
<gene>
    <name evidence="6" type="ORF">H9942_05535</name>
</gene>
<dbReference type="NCBIfam" id="TIGR01727">
    <property type="entry name" value="oligo_HPY"/>
    <property type="match status" value="1"/>
</dbReference>
<dbReference type="GO" id="GO:0016887">
    <property type="term" value="F:ATP hydrolysis activity"/>
    <property type="evidence" value="ECO:0007669"/>
    <property type="project" value="InterPro"/>
</dbReference>
<dbReference type="Pfam" id="PF08352">
    <property type="entry name" value="oligo_HPY"/>
    <property type="match status" value="1"/>
</dbReference>
<keyword evidence="4 6" id="KW-0067">ATP-binding</keyword>
<dbReference type="Proteomes" id="UP000824214">
    <property type="component" value="Unassembled WGS sequence"/>
</dbReference>
<reference evidence="6" key="2">
    <citation type="submission" date="2021-04" db="EMBL/GenBank/DDBJ databases">
        <authorList>
            <person name="Gilroy R."/>
        </authorList>
    </citation>
    <scope>NUCLEOTIDE SEQUENCE</scope>
    <source>
        <strain evidence="6">ChiBcolR8-3208</strain>
    </source>
</reference>
<comment type="similarity">
    <text evidence="1">Belongs to the ABC transporter superfamily.</text>
</comment>
<reference evidence="6" key="1">
    <citation type="journal article" date="2021" name="PeerJ">
        <title>Extensive microbial diversity within the chicken gut microbiome revealed by metagenomics and culture.</title>
        <authorList>
            <person name="Gilroy R."/>
            <person name="Ravi A."/>
            <person name="Getino M."/>
            <person name="Pursley I."/>
            <person name="Horton D.L."/>
            <person name="Alikhan N.F."/>
            <person name="Baker D."/>
            <person name="Gharbi K."/>
            <person name="Hall N."/>
            <person name="Watson M."/>
            <person name="Adriaenssens E.M."/>
            <person name="Foster-Nyarko E."/>
            <person name="Jarju S."/>
            <person name="Secka A."/>
            <person name="Antonio M."/>
            <person name="Oren A."/>
            <person name="Chaudhuri R.R."/>
            <person name="La Ragione R."/>
            <person name="Hildebrand F."/>
            <person name="Pallen M.J."/>
        </authorList>
    </citation>
    <scope>NUCLEOTIDE SEQUENCE</scope>
    <source>
        <strain evidence="6">ChiBcolR8-3208</strain>
    </source>
</reference>
<dbReference type="FunFam" id="3.40.50.300:FF:000016">
    <property type="entry name" value="Oligopeptide ABC transporter ATP-binding component"/>
    <property type="match status" value="1"/>
</dbReference>
<sequence>MWPPAGCSIPTVPARKKGERKLSTKSSEVLLSLEDICKYFKVSGGTLKAVDHVTFDIHKGETVGLVGESGCGKSTLGRVAMGIYPPTFGKLSYKGKEVNLKHSKDRFAYAKKAQIIFQDPYASLDPRMTVSSIIEEGMVIHKMYDEKRRKERVYELLEMVGLNREHANRFPHEFSGGQRQRIGIARALAIEPEFIVCDEPISALDVSIQSQVINLLHDLQEKLGLTYLFIAHDLNIVKYISDRIAVMYLGNVVELASSDELYKNTLHPYSQALLSAVPIPDPSAEAQKHRIIISGDVPSPINTPKGCNFAGRCPKACDQCKESKPPLQEITPGHYVACHLVQPEKK</sequence>
<dbReference type="Pfam" id="PF00005">
    <property type="entry name" value="ABC_tran"/>
    <property type="match status" value="1"/>
</dbReference>
<dbReference type="PROSITE" id="PS00211">
    <property type="entry name" value="ABC_TRANSPORTER_1"/>
    <property type="match status" value="1"/>
</dbReference>
<dbReference type="SUPFAM" id="SSF52540">
    <property type="entry name" value="P-loop containing nucleoside triphosphate hydrolases"/>
    <property type="match status" value="1"/>
</dbReference>
<evidence type="ECO:0000256" key="1">
    <source>
        <dbReference type="ARBA" id="ARBA00005417"/>
    </source>
</evidence>
<dbReference type="AlphaFoldDB" id="A0A9D2LY52"/>
<dbReference type="SMART" id="SM00382">
    <property type="entry name" value="AAA"/>
    <property type="match status" value="1"/>
</dbReference>
<dbReference type="InterPro" id="IPR027417">
    <property type="entry name" value="P-loop_NTPase"/>
</dbReference>
<evidence type="ECO:0000313" key="6">
    <source>
        <dbReference type="EMBL" id="HJB37512.1"/>
    </source>
</evidence>
<dbReference type="Gene3D" id="3.40.50.300">
    <property type="entry name" value="P-loop containing nucleotide triphosphate hydrolases"/>
    <property type="match status" value="1"/>
</dbReference>
<dbReference type="GO" id="GO:0005524">
    <property type="term" value="F:ATP binding"/>
    <property type="evidence" value="ECO:0007669"/>
    <property type="project" value="UniProtKB-KW"/>
</dbReference>
<evidence type="ECO:0000259" key="5">
    <source>
        <dbReference type="PROSITE" id="PS50893"/>
    </source>
</evidence>
<dbReference type="InterPro" id="IPR013563">
    <property type="entry name" value="Oligopep_ABC_C"/>
</dbReference>
<name>A0A9D2LY52_9FIRM</name>
<dbReference type="CDD" id="cd03257">
    <property type="entry name" value="ABC_NikE_OppD_transporters"/>
    <property type="match status" value="1"/>
</dbReference>
<dbReference type="GO" id="GO:0015833">
    <property type="term" value="P:peptide transport"/>
    <property type="evidence" value="ECO:0007669"/>
    <property type="project" value="InterPro"/>
</dbReference>
<dbReference type="PROSITE" id="PS50893">
    <property type="entry name" value="ABC_TRANSPORTER_2"/>
    <property type="match status" value="1"/>
</dbReference>
<evidence type="ECO:0000256" key="4">
    <source>
        <dbReference type="ARBA" id="ARBA00022840"/>
    </source>
</evidence>
<organism evidence="6 7">
    <name type="scientific">Candidatus Acutalibacter ornithocaccae</name>
    <dbReference type="NCBI Taxonomy" id="2838416"/>
    <lineage>
        <taxon>Bacteria</taxon>
        <taxon>Bacillati</taxon>
        <taxon>Bacillota</taxon>
        <taxon>Clostridia</taxon>
        <taxon>Eubacteriales</taxon>
        <taxon>Acutalibacteraceae</taxon>
        <taxon>Acutalibacter</taxon>
    </lineage>
</organism>
<dbReference type="InterPro" id="IPR050319">
    <property type="entry name" value="ABC_transp_ATP-bind"/>
</dbReference>
<dbReference type="InterPro" id="IPR017871">
    <property type="entry name" value="ABC_transporter-like_CS"/>
</dbReference>
<dbReference type="PANTHER" id="PTHR43776:SF7">
    <property type="entry name" value="D,D-DIPEPTIDE TRANSPORT ATP-BINDING PROTEIN DDPF-RELATED"/>
    <property type="match status" value="1"/>
</dbReference>
<dbReference type="InterPro" id="IPR003439">
    <property type="entry name" value="ABC_transporter-like_ATP-bd"/>
</dbReference>
<dbReference type="EMBL" id="DWXZ01000115">
    <property type="protein sequence ID" value="HJB37512.1"/>
    <property type="molecule type" value="Genomic_DNA"/>
</dbReference>
<evidence type="ECO:0000256" key="2">
    <source>
        <dbReference type="ARBA" id="ARBA00022448"/>
    </source>
</evidence>
<proteinExistence type="inferred from homology"/>
<keyword evidence="3" id="KW-0547">Nucleotide-binding</keyword>
<evidence type="ECO:0000256" key="3">
    <source>
        <dbReference type="ARBA" id="ARBA00022741"/>
    </source>
</evidence>